<keyword evidence="1" id="KW-1133">Transmembrane helix</keyword>
<keyword evidence="1" id="KW-0472">Membrane</keyword>
<organism evidence="2 3">
    <name type="scientific">Selenomonas ruminantium</name>
    <dbReference type="NCBI Taxonomy" id="971"/>
    <lineage>
        <taxon>Bacteria</taxon>
        <taxon>Bacillati</taxon>
        <taxon>Bacillota</taxon>
        <taxon>Negativicutes</taxon>
        <taxon>Selenomonadales</taxon>
        <taxon>Selenomonadaceae</taxon>
        <taxon>Selenomonas</taxon>
    </lineage>
</organism>
<gene>
    <name evidence="2" type="ORF">SAMN05216582_12110</name>
</gene>
<reference evidence="2 3" key="1">
    <citation type="submission" date="2016-11" db="EMBL/GenBank/DDBJ databases">
        <authorList>
            <person name="Jaros S."/>
            <person name="Januszkiewicz K."/>
            <person name="Wedrychowicz H."/>
        </authorList>
    </citation>
    <scope>NUCLEOTIDE SEQUENCE [LARGE SCALE GENOMIC DNA]</scope>
    <source>
        <strain evidence="2 3">HD4</strain>
    </source>
</reference>
<dbReference type="EMBL" id="FRBC01000021">
    <property type="protein sequence ID" value="SHK85812.1"/>
    <property type="molecule type" value="Genomic_DNA"/>
</dbReference>
<accession>A0A1M6VWE6</accession>
<evidence type="ECO:0000313" key="2">
    <source>
        <dbReference type="EMBL" id="SHK85812.1"/>
    </source>
</evidence>
<feature type="transmembrane region" description="Helical" evidence="1">
    <location>
        <begin position="27"/>
        <end position="48"/>
    </location>
</feature>
<feature type="transmembrane region" description="Helical" evidence="1">
    <location>
        <begin position="60"/>
        <end position="83"/>
    </location>
</feature>
<evidence type="ECO:0000256" key="1">
    <source>
        <dbReference type="SAM" id="Phobius"/>
    </source>
</evidence>
<sequence>MDRDAVKEPVYEAKDKQNRLVRIVEKVIAVVATIALWVFLVLTLYHKLFVDVTPSLIRVLWILARSLGGAVLIMGVWQSYNWFRFHKKARRKEFKRQSLADLGSLYGISAQNMERLQEIRSVAVVEFKNHRYYYCIAGEAPIEIGMLRKR</sequence>
<evidence type="ECO:0000313" key="3">
    <source>
        <dbReference type="Proteomes" id="UP000184263"/>
    </source>
</evidence>
<keyword evidence="1" id="KW-0812">Transmembrane</keyword>
<evidence type="ECO:0008006" key="4">
    <source>
        <dbReference type="Google" id="ProtNLM"/>
    </source>
</evidence>
<name>A0A1M6VWE6_SELRU</name>
<dbReference type="Proteomes" id="UP000184263">
    <property type="component" value="Unassembled WGS sequence"/>
</dbReference>
<dbReference type="GO" id="GO:0043709">
    <property type="term" value="P:cell adhesion involved in single-species biofilm formation"/>
    <property type="evidence" value="ECO:0007669"/>
    <property type="project" value="InterPro"/>
</dbReference>
<proteinExistence type="predicted"/>
<dbReference type="AlphaFoldDB" id="A0A1M6VWE6"/>
<protein>
    <recommendedName>
        <fullName evidence="4">Poly-beta-1,6-N-acetyl-D-glucosamine biosynthesis protein PgaD</fullName>
    </recommendedName>
</protein>